<feature type="domain" description="Histidine kinase" evidence="6">
    <location>
        <begin position="1"/>
        <end position="162"/>
    </location>
</feature>
<evidence type="ECO:0000259" key="6">
    <source>
        <dbReference type="PROSITE" id="PS50109"/>
    </source>
</evidence>
<dbReference type="SMART" id="SM00387">
    <property type="entry name" value="HATPase_c"/>
    <property type="match status" value="1"/>
</dbReference>
<proteinExistence type="predicted"/>
<dbReference type="InterPro" id="IPR036890">
    <property type="entry name" value="HATPase_C_sf"/>
</dbReference>
<sequence>MSRIESNRVKLSREPFELYQFLNNFVTVVYPQASSKGLLFTEKATGFSEHTTYLGDSLRLNQILLNLISNAIKFTPRGGRVSLEVLHLPPRGQSSRICFVVSDTGIGMDKDALDRLYTPFEQADASITQKYGGTGLGMSITQNLVSLMGGYIDVKSTPDEGTSRGSDGRTIL</sequence>
<dbReference type="PANTHER" id="PTHR43711">
    <property type="entry name" value="TWO-COMPONENT HISTIDINE KINASE"/>
    <property type="match status" value="1"/>
</dbReference>
<accession>A0ABS6KEL7</accession>
<reference evidence="7 8" key="1">
    <citation type="submission" date="2021-06" db="EMBL/GenBank/DDBJ databases">
        <title>Description of novel taxa of the family Lachnospiraceae.</title>
        <authorList>
            <person name="Chaplin A.V."/>
            <person name="Sokolova S.R."/>
            <person name="Pikina A.P."/>
            <person name="Korzhanova M."/>
            <person name="Belova V."/>
            <person name="Korostin D."/>
            <person name="Efimov B.A."/>
        </authorList>
    </citation>
    <scope>NUCLEOTIDE SEQUENCE [LARGE SCALE GENOMIC DNA]</scope>
    <source>
        <strain evidence="7 8">ASD4241</strain>
    </source>
</reference>
<evidence type="ECO:0000256" key="4">
    <source>
        <dbReference type="ARBA" id="ARBA00022777"/>
    </source>
</evidence>
<dbReference type="Proteomes" id="UP001314681">
    <property type="component" value="Unassembled WGS sequence"/>
</dbReference>
<comment type="catalytic activity">
    <reaction evidence="1">
        <text>ATP + protein L-histidine = ADP + protein N-phospho-L-histidine.</text>
        <dbReference type="EC" id="2.7.13.3"/>
    </reaction>
</comment>
<gene>
    <name evidence="7" type="ORF">KTH90_23560</name>
</gene>
<evidence type="ECO:0000256" key="3">
    <source>
        <dbReference type="ARBA" id="ARBA00022679"/>
    </source>
</evidence>
<dbReference type="RefSeq" id="WP_238727544.1">
    <property type="nucleotide sequence ID" value="NZ_JAHQCX010000026.1"/>
</dbReference>
<dbReference type="PRINTS" id="PR00344">
    <property type="entry name" value="BCTRLSENSOR"/>
</dbReference>
<comment type="caution">
    <text evidence="7">The sequence shown here is derived from an EMBL/GenBank/DDBJ whole genome shotgun (WGS) entry which is preliminary data.</text>
</comment>
<protein>
    <recommendedName>
        <fullName evidence="2">histidine kinase</fullName>
        <ecNumber evidence="2">2.7.13.3</ecNumber>
    </recommendedName>
</protein>
<dbReference type="CDD" id="cd16922">
    <property type="entry name" value="HATPase_EvgS-ArcB-TorS-like"/>
    <property type="match status" value="1"/>
</dbReference>
<evidence type="ECO:0000313" key="7">
    <source>
        <dbReference type="EMBL" id="MBU9728972.1"/>
    </source>
</evidence>
<dbReference type="SUPFAM" id="SSF55874">
    <property type="entry name" value="ATPase domain of HSP90 chaperone/DNA topoisomerase II/histidine kinase"/>
    <property type="match status" value="1"/>
</dbReference>
<evidence type="ECO:0000256" key="5">
    <source>
        <dbReference type="ARBA" id="ARBA00023012"/>
    </source>
</evidence>
<organism evidence="7 8">
    <name type="scientific">Diplocloster modestus</name>
    <dbReference type="NCBI Taxonomy" id="2850322"/>
    <lineage>
        <taxon>Bacteria</taxon>
        <taxon>Bacillati</taxon>
        <taxon>Bacillota</taxon>
        <taxon>Clostridia</taxon>
        <taxon>Lachnospirales</taxon>
        <taxon>Lachnospiraceae</taxon>
        <taxon>Diplocloster</taxon>
    </lineage>
</organism>
<evidence type="ECO:0000256" key="2">
    <source>
        <dbReference type="ARBA" id="ARBA00012438"/>
    </source>
</evidence>
<dbReference type="Gene3D" id="3.30.565.10">
    <property type="entry name" value="Histidine kinase-like ATPase, C-terminal domain"/>
    <property type="match status" value="1"/>
</dbReference>
<dbReference type="EMBL" id="JAHQCX010000026">
    <property type="protein sequence ID" value="MBU9728972.1"/>
    <property type="molecule type" value="Genomic_DNA"/>
</dbReference>
<dbReference type="InterPro" id="IPR003594">
    <property type="entry name" value="HATPase_dom"/>
</dbReference>
<dbReference type="EC" id="2.7.13.3" evidence="2"/>
<keyword evidence="8" id="KW-1185">Reference proteome</keyword>
<dbReference type="PANTHER" id="PTHR43711:SF31">
    <property type="entry name" value="HISTIDINE KINASE"/>
    <property type="match status" value="1"/>
</dbReference>
<keyword evidence="5" id="KW-0902">Two-component regulatory system</keyword>
<keyword evidence="3" id="KW-0808">Transferase</keyword>
<dbReference type="PROSITE" id="PS50109">
    <property type="entry name" value="HIS_KIN"/>
    <property type="match status" value="1"/>
</dbReference>
<evidence type="ECO:0000313" key="8">
    <source>
        <dbReference type="Proteomes" id="UP001314681"/>
    </source>
</evidence>
<dbReference type="InterPro" id="IPR050736">
    <property type="entry name" value="Sensor_HK_Regulatory"/>
</dbReference>
<keyword evidence="4" id="KW-0418">Kinase</keyword>
<evidence type="ECO:0000256" key="1">
    <source>
        <dbReference type="ARBA" id="ARBA00000085"/>
    </source>
</evidence>
<dbReference type="InterPro" id="IPR004358">
    <property type="entry name" value="Sig_transdc_His_kin-like_C"/>
</dbReference>
<name>A0ABS6KEL7_9FIRM</name>
<dbReference type="Pfam" id="PF02518">
    <property type="entry name" value="HATPase_c"/>
    <property type="match status" value="1"/>
</dbReference>
<dbReference type="InterPro" id="IPR005467">
    <property type="entry name" value="His_kinase_dom"/>
</dbReference>